<dbReference type="SMART" id="SM00228">
    <property type="entry name" value="PDZ"/>
    <property type="match status" value="1"/>
</dbReference>
<dbReference type="Proteomes" id="UP000276133">
    <property type="component" value="Unassembled WGS sequence"/>
</dbReference>
<dbReference type="OrthoDB" id="44841at2759"/>
<dbReference type="GO" id="GO:0001725">
    <property type="term" value="C:stress fiber"/>
    <property type="evidence" value="ECO:0007669"/>
    <property type="project" value="TreeGrafter"/>
</dbReference>
<name>A0A3M7PBT4_BRAPC</name>
<evidence type="ECO:0000313" key="7">
    <source>
        <dbReference type="Proteomes" id="UP000276133"/>
    </source>
</evidence>
<evidence type="ECO:0000256" key="4">
    <source>
        <dbReference type="SAM" id="MobiDB-lite"/>
    </source>
</evidence>
<organism evidence="6 7">
    <name type="scientific">Brachionus plicatilis</name>
    <name type="common">Marine rotifer</name>
    <name type="synonym">Brachionus muelleri</name>
    <dbReference type="NCBI Taxonomy" id="10195"/>
    <lineage>
        <taxon>Eukaryota</taxon>
        <taxon>Metazoa</taxon>
        <taxon>Spiralia</taxon>
        <taxon>Gnathifera</taxon>
        <taxon>Rotifera</taxon>
        <taxon>Eurotatoria</taxon>
        <taxon>Monogononta</taxon>
        <taxon>Pseudotrocha</taxon>
        <taxon>Ploima</taxon>
        <taxon>Brachionidae</taxon>
        <taxon>Brachionus</taxon>
    </lineage>
</organism>
<accession>A0A3M7PBT4</accession>
<sequence length="372" mass="41880">MSSTYDFNITLFRDSLSTPWGFRMEGGRDFHKPLTIQRVFTGSPSAGELQRGDIILAIEHKDTALMAHQHANELIKHTGGSLHLSIRRGLIYSGSQTLPRMHTYRPTSTVTFNSQPPLNRNVYNQPQGNIFYAEDPLSSYIRSRPIEKVKDPKPILSQTGSPILPGSSSSVSSRPGVRRYHPSHTTAVIPQLPKTNFEQVHHHAPIFTTSHNFPNTNKAPVPFNDKKMVNQIQSSLKRAVNAHHHVPVPPSSYPAYNHAKSYNHVSFSPPSVCKPVQFEFENSASSVPEWRDGLRKTGFNIYEDQQQPASQTFEPVPSYGHPQSQQPKGPKVVNLQYNTPIGLYSKKNIDEELHKKIGNQPHDYQMFASSEF</sequence>
<evidence type="ECO:0000256" key="2">
    <source>
        <dbReference type="ARBA" id="ARBA00022490"/>
    </source>
</evidence>
<feature type="compositionally biased region" description="Low complexity" evidence="4">
    <location>
        <begin position="160"/>
        <end position="175"/>
    </location>
</feature>
<dbReference type="SUPFAM" id="SSF50156">
    <property type="entry name" value="PDZ domain-like"/>
    <property type="match status" value="1"/>
</dbReference>
<proteinExistence type="predicted"/>
<dbReference type="Pfam" id="PF15936">
    <property type="entry name" value="DUF4749"/>
    <property type="match status" value="1"/>
</dbReference>
<dbReference type="GO" id="GO:0031941">
    <property type="term" value="C:filamentous actin"/>
    <property type="evidence" value="ECO:0007669"/>
    <property type="project" value="TreeGrafter"/>
</dbReference>
<comment type="subcellular location">
    <subcellularLocation>
        <location evidence="1">Cytoplasm</location>
    </subcellularLocation>
</comment>
<dbReference type="InterPro" id="IPR001478">
    <property type="entry name" value="PDZ"/>
</dbReference>
<feature type="region of interest" description="Disordered" evidence="4">
    <location>
        <begin position="306"/>
        <end position="331"/>
    </location>
</feature>
<evidence type="ECO:0000259" key="5">
    <source>
        <dbReference type="PROSITE" id="PS50106"/>
    </source>
</evidence>
<keyword evidence="3" id="KW-0479">Metal-binding</keyword>
<reference evidence="6 7" key="1">
    <citation type="journal article" date="2018" name="Sci. Rep.">
        <title>Genomic signatures of local adaptation to the degree of environmental predictability in rotifers.</title>
        <authorList>
            <person name="Franch-Gras L."/>
            <person name="Hahn C."/>
            <person name="Garcia-Roger E.M."/>
            <person name="Carmona M.J."/>
            <person name="Serra M."/>
            <person name="Gomez A."/>
        </authorList>
    </citation>
    <scope>NUCLEOTIDE SEQUENCE [LARGE SCALE GENOMIC DNA]</scope>
    <source>
        <strain evidence="6">HYR1</strain>
    </source>
</reference>
<dbReference type="PROSITE" id="PS50106">
    <property type="entry name" value="PDZ"/>
    <property type="match status" value="1"/>
</dbReference>
<keyword evidence="2" id="KW-0963">Cytoplasm</keyword>
<evidence type="ECO:0000256" key="1">
    <source>
        <dbReference type="ARBA" id="ARBA00004496"/>
    </source>
</evidence>
<dbReference type="InterPro" id="IPR006643">
    <property type="entry name" value="Zasp-like_motif"/>
</dbReference>
<dbReference type="EMBL" id="REGN01012069">
    <property type="protein sequence ID" value="RMZ96566.1"/>
    <property type="molecule type" value="Genomic_DNA"/>
</dbReference>
<dbReference type="STRING" id="10195.A0A3M7PBT4"/>
<gene>
    <name evidence="6" type="ORF">BpHYR1_033224</name>
</gene>
<dbReference type="Pfam" id="PF00595">
    <property type="entry name" value="PDZ"/>
    <property type="match status" value="1"/>
</dbReference>
<dbReference type="CDD" id="cd23068">
    <property type="entry name" value="PDZ_ZASP52-like"/>
    <property type="match status" value="1"/>
</dbReference>
<dbReference type="InterPro" id="IPR050604">
    <property type="entry name" value="PDZ-LIM_domain"/>
</dbReference>
<dbReference type="FunFam" id="2.30.42.10:FF:000055">
    <property type="entry name" value="PDZ and LIM domain protein 3"/>
    <property type="match status" value="1"/>
</dbReference>
<feature type="region of interest" description="Disordered" evidence="4">
    <location>
        <begin position="152"/>
        <end position="181"/>
    </location>
</feature>
<dbReference type="GO" id="GO:0051371">
    <property type="term" value="F:muscle alpha-actinin binding"/>
    <property type="evidence" value="ECO:0007669"/>
    <property type="project" value="TreeGrafter"/>
</dbReference>
<dbReference type="GO" id="GO:0005912">
    <property type="term" value="C:adherens junction"/>
    <property type="evidence" value="ECO:0007669"/>
    <property type="project" value="TreeGrafter"/>
</dbReference>
<dbReference type="GO" id="GO:0061061">
    <property type="term" value="P:muscle structure development"/>
    <property type="evidence" value="ECO:0007669"/>
    <property type="project" value="TreeGrafter"/>
</dbReference>
<keyword evidence="7" id="KW-1185">Reference proteome</keyword>
<feature type="domain" description="PDZ" evidence="5">
    <location>
        <begin position="8"/>
        <end position="90"/>
    </location>
</feature>
<dbReference type="Gene3D" id="2.30.42.10">
    <property type="match status" value="1"/>
</dbReference>
<dbReference type="PANTHER" id="PTHR24214:SF38">
    <property type="entry name" value="PDZ AND LIM DOMAIN PROTEIN ZASP-RELATED"/>
    <property type="match status" value="1"/>
</dbReference>
<evidence type="ECO:0000313" key="6">
    <source>
        <dbReference type="EMBL" id="RMZ96566.1"/>
    </source>
</evidence>
<dbReference type="GO" id="GO:0003779">
    <property type="term" value="F:actin binding"/>
    <property type="evidence" value="ECO:0007669"/>
    <property type="project" value="TreeGrafter"/>
</dbReference>
<dbReference type="GO" id="GO:0030018">
    <property type="term" value="C:Z disc"/>
    <property type="evidence" value="ECO:0007669"/>
    <property type="project" value="TreeGrafter"/>
</dbReference>
<dbReference type="AlphaFoldDB" id="A0A3M7PBT4"/>
<keyword evidence="3" id="KW-0440">LIM domain</keyword>
<evidence type="ECO:0000256" key="3">
    <source>
        <dbReference type="ARBA" id="ARBA00023038"/>
    </source>
</evidence>
<dbReference type="PANTHER" id="PTHR24214">
    <property type="entry name" value="PDZ AND LIM DOMAIN PROTEIN ZASP"/>
    <property type="match status" value="1"/>
</dbReference>
<dbReference type="SMART" id="SM00735">
    <property type="entry name" value="ZM"/>
    <property type="match status" value="1"/>
</dbReference>
<dbReference type="GO" id="GO:0030036">
    <property type="term" value="P:actin cytoskeleton organization"/>
    <property type="evidence" value="ECO:0007669"/>
    <property type="project" value="TreeGrafter"/>
</dbReference>
<dbReference type="InterPro" id="IPR031847">
    <property type="entry name" value="PDLI1-4/Zasp-like_mid"/>
</dbReference>
<keyword evidence="3" id="KW-0862">Zinc</keyword>
<protein>
    <submittedName>
        <fullName evidence="6">LIM domain-binding 3-like isoform X1</fullName>
    </submittedName>
</protein>
<comment type="caution">
    <text evidence="6">The sequence shown here is derived from an EMBL/GenBank/DDBJ whole genome shotgun (WGS) entry which is preliminary data.</text>
</comment>
<dbReference type="InterPro" id="IPR036034">
    <property type="entry name" value="PDZ_sf"/>
</dbReference>